<proteinExistence type="predicted"/>
<gene>
    <name evidence="2" type="ORF">H8711_00995</name>
</gene>
<comment type="caution">
    <text evidence="2">The sequence shown here is derived from an EMBL/GenBank/DDBJ whole genome shotgun (WGS) entry which is preliminary data.</text>
</comment>
<evidence type="ECO:0000256" key="1">
    <source>
        <dbReference type="SAM" id="Coils"/>
    </source>
</evidence>
<reference evidence="2" key="1">
    <citation type="submission" date="2020-08" db="EMBL/GenBank/DDBJ databases">
        <title>Genome public.</title>
        <authorList>
            <person name="Liu C."/>
            <person name="Sun Q."/>
        </authorList>
    </citation>
    <scope>NUCLEOTIDE SEQUENCE</scope>
    <source>
        <strain evidence="2">NSJ-31</strain>
    </source>
</reference>
<evidence type="ECO:0000313" key="2">
    <source>
        <dbReference type="EMBL" id="MBC8545513.1"/>
    </source>
</evidence>
<dbReference type="NCBIfam" id="NF045650">
    <property type="entry name" value="CD1247_Nterm"/>
    <property type="match status" value="1"/>
</dbReference>
<dbReference type="RefSeq" id="WP_249281666.1">
    <property type="nucleotide sequence ID" value="NZ_JACRST010000001.1"/>
</dbReference>
<keyword evidence="1" id="KW-0175">Coiled coil</keyword>
<evidence type="ECO:0000313" key="3">
    <source>
        <dbReference type="Proteomes" id="UP000653127"/>
    </source>
</evidence>
<evidence type="ECO:0008006" key="4">
    <source>
        <dbReference type="Google" id="ProtNLM"/>
    </source>
</evidence>
<dbReference type="AlphaFoldDB" id="A0A926DUE8"/>
<name>A0A926DUE8_9FIRM</name>
<accession>A0A926DUE8</accession>
<sequence>MTVTERVAYLRGLTEGLGIDDSSKEGRVIKEMLEVLDDIALTVTDLEDNMAELSEQVDAIDEDLEGLEEIVYDEDDDDECDCCCDDDEFDDGDLYEVTCPKCGDEVYVTEDILDDGSIECPNCGELLEFDFETEDGCDCGCGHDSGCDCDK</sequence>
<feature type="coiled-coil region" evidence="1">
    <location>
        <begin position="36"/>
        <end position="70"/>
    </location>
</feature>
<organism evidence="2 3">
    <name type="scientific">Ligaoa zhengdingensis</name>
    <dbReference type="NCBI Taxonomy" id="2763658"/>
    <lineage>
        <taxon>Bacteria</taxon>
        <taxon>Bacillati</taxon>
        <taxon>Bacillota</taxon>
        <taxon>Clostridia</taxon>
        <taxon>Eubacteriales</taxon>
        <taxon>Oscillospiraceae</taxon>
        <taxon>Ligaoa</taxon>
    </lineage>
</organism>
<protein>
    <recommendedName>
        <fullName evidence="4">TFIIB-type domain-containing protein</fullName>
    </recommendedName>
</protein>
<dbReference type="Proteomes" id="UP000653127">
    <property type="component" value="Unassembled WGS sequence"/>
</dbReference>
<dbReference type="InterPro" id="IPR054688">
    <property type="entry name" value="CD1247_N"/>
</dbReference>
<dbReference type="EMBL" id="JACRST010000001">
    <property type="protein sequence ID" value="MBC8545513.1"/>
    <property type="molecule type" value="Genomic_DNA"/>
</dbReference>
<keyword evidence="3" id="KW-1185">Reference proteome</keyword>